<evidence type="ECO:0000259" key="2">
    <source>
        <dbReference type="PROSITE" id="PS50174"/>
    </source>
</evidence>
<dbReference type="PROSITE" id="PS51061">
    <property type="entry name" value="R3H"/>
    <property type="match status" value="1"/>
</dbReference>
<dbReference type="InterPro" id="IPR036867">
    <property type="entry name" value="R3H_dom_sf"/>
</dbReference>
<evidence type="ECO:0000256" key="1">
    <source>
        <dbReference type="SAM" id="MobiDB-lite"/>
    </source>
</evidence>
<sequence>MNVELLQCRYPPETMQQVAKLSEGLAKDYHRSRAYMLKRTFVSASDAAASKVRREDVLTTANNDNSNTDNGTEGPSGMIPRNVMDCIRKDVVIIDNNVSNTMVAFNKLSNGMQMKIFNQYNQDGVHEATVEIAGFTIGKARGDTSKVAQSTVSDIVLAFLSQHCYSLKRKMHVSQIEGIEVLSKAETSHGSAENNTTDSTKLSSDNLGFQLMTKLGWTGGSLGARGDGILDPVDMEQKFDRTGLGKDTLDGKMNAATIKQKLYELRNSTEQDRIVFSSEYTKQDRKLIHSLAQALNLRSLSYGKDYNRTRRLVVSRRLLGPREILRKILAEKDPLYCKMYEVVPPSAQE</sequence>
<evidence type="ECO:0008006" key="7">
    <source>
        <dbReference type="Google" id="ProtNLM"/>
    </source>
</evidence>
<dbReference type="SMART" id="SM00393">
    <property type="entry name" value="R3H"/>
    <property type="match status" value="1"/>
</dbReference>
<dbReference type="SUPFAM" id="SSF82708">
    <property type="entry name" value="R3H domain"/>
    <property type="match status" value="1"/>
</dbReference>
<dbReference type="PANTHER" id="PTHR20923">
    <property type="entry name" value="BAT4 PROTEIN-RELATED"/>
    <property type="match status" value="1"/>
</dbReference>
<dbReference type="AlphaFoldDB" id="A0A182NGA5"/>
<dbReference type="EnsemblMetazoa" id="ADIR006677-RA">
    <property type="protein sequence ID" value="ADIR006677-PA"/>
    <property type="gene ID" value="ADIR006677"/>
</dbReference>
<dbReference type="Pfam" id="PF11952">
    <property type="entry name" value="XTBD"/>
    <property type="match status" value="1"/>
</dbReference>
<feature type="domain" description="G-patch" evidence="2">
    <location>
        <begin position="204"/>
        <end position="249"/>
    </location>
</feature>
<evidence type="ECO:0000259" key="4">
    <source>
        <dbReference type="PROSITE" id="PS51827"/>
    </source>
</evidence>
<dbReference type="STRING" id="7168.A0A182NGA5"/>
<dbReference type="PROSITE" id="PS50174">
    <property type="entry name" value="G_PATCH"/>
    <property type="match status" value="1"/>
</dbReference>
<dbReference type="InterPro" id="IPR000467">
    <property type="entry name" value="G_patch_dom"/>
</dbReference>
<reference evidence="5" key="2">
    <citation type="submission" date="2020-05" db="UniProtKB">
        <authorList>
            <consortium name="EnsemblMetazoa"/>
        </authorList>
    </citation>
    <scope>IDENTIFICATION</scope>
    <source>
        <strain evidence="5">WRAIR2</strain>
    </source>
</reference>
<dbReference type="VEuPathDB" id="VectorBase:ADIR006677"/>
<name>A0A182NGA5_9DIPT</name>
<keyword evidence="6" id="KW-1185">Reference proteome</keyword>
<evidence type="ECO:0000313" key="5">
    <source>
        <dbReference type="EnsemblMetazoa" id="ADIR006677-PA"/>
    </source>
</evidence>
<dbReference type="Proteomes" id="UP000075884">
    <property type="component" value="Unassembled WGS sequence"/>
</dbReference>
<feature type="compositionally biased region" description="Low complexity" evidence="1">
    <location>
        <begin position="59"/>
        <end position="72"/>
    </location>
</feature>
<dbReference type="Pfam" id="PF01585">
    <property type="entry name" value="G-patch"/>
    <property type="match status" value="1"/>
</dbReference>
<protein>
    <recommendedName>
        <fullName evidence="7">G-patch domain-containing protein</fullName>
    </recommendedName>
</protein>
<dbReference type="Gene3D" id="3.30.1370.50">
    <property type="entry name" value="R3H-like domain"/>
    <property type="match status" value="1"/>
</dbReference>
<proteinExistence type="predicted"/>
<dbReference type="GO" id="GO:0003676">
    <property type="term" value="F:nucleic acid binding"/>
    <property type="evidence" value="ECO:0007669"/>
    <property type="project" value="UniProtKB-UniRule"/>
</dbReference>
<dbReference type="SMART" id="SM00443">
    <property type="entry name" value="G_patch"/>
    <property type="match status" value="1"/>
</dbReference>
<feature type="domain" description="R3H" evidence="3">
    <location>
        <begin position="252"/>
        <end position="316"/>
    </location>
</feature>
<dbReference type="PROSITE" id="PS51827">
    <property type="entry name" value="XTBD"/>
    <property type="match status" value="1"/>
</dbReference>
<organism evidence="5 6">
    <name type="scientific">Anopheles dirus</name>
    <dbReference type="NCBI Taxonomy" id="7168"/>
    <lineage>
        <taxon>Eukaryota</taxon>
        <taxon>Metazoa</taxon>
        <taxon>Ecdysozoa</taxon>
        <taxon>Arthropoda</taxon>
        <taxon>Hexapoda</taxon>
        <taxon>Insecta</taxon>
        <taxon>Pterygota</taxon>
        <taxon>Neoptera</taxon>
        <taxon>Endopterygota</taxon>
        <taxon>Diptera</taxon>
        <taxon>Nematocera</taxon>
        <taxon>Culicoidea</taxon>
        <taxon>Culicidae</taxon>
        <taxon>Anophelinae</taxon>
        <taxon>Anopheles</taxon>
    </lineage>
</organism>
<feature type="domain" description="XRN2-binding (XTBD)" evidence="4">
    <location>
        <begin position="1"/>
        <end position="45"/>
    </location>
</feature>
<evidence type="ECO:0000313" key="6">
    <source>
        <dbReference type="Proteomes" id="UP000075884"/>
    </source>
</evidence>
<dbReference type="Pfam" id="PF01424">
    <property type="entry name" value="R3H"/>
    <property type="match status" value="1"/>
</dbReference>
<reference evidence="6" key="1">
    <citation type="submission" date="2013-03" db="EMBL/GenBank/DDBJ databases">
        <title>The Genome Sequence of Anopheles dirus WRAIR2.</title>
        <authorList>
            <consortium name="The Broad Institute Genomics Platform"/>
            <person name="Neafsey D.E."/>
            <person name="Walton C."/>
            <person name="Walker B."/>
            <person name="Young S.K."/>
            <person name="Zeng Q."/>
            <person name="Gargeya S."/>
            <person name="Fitzgerald M."/>
            <person name="Haas B."/>
            <person name="Abouelleil A."/>
            <person name="Allen A.W."/>
            <person name="Alvarado L."/>
            <person name="Arachchi H.M."/>
            <person name="Berlin A.M."/>
            <person name="Chapman S.B."/>
            <person name="Gainer-Dewar J."/>
            <person name="Goldberg J."/>
            <person name="Griggs A."/>
            <person name="Gujja S."/>
            <person name="Hansen M."/>
            <person name="Howarth C."/>
            <person name="Imamovic A."/>
            <person name="Ireland A."/>
            <person name="Larimer J."/>
            <person name="McCowan C."/>
            <person name="Murphy C."/>
            <person name="Pearson M."/>
            <person name="Poon T.W."/>
            <person name="Priest M."/>
            <person name="Roberts A."/>
            <person name="Saif S."/>
            <person name="Shea T."/>
            <person name="Sisk P."/>
            <person name="Sykes S."/>
            <person name="Wortman J."/>
            <person name="Nusbaum C."/>
            <person name="Birren B."/>
        </authorList>
    </citation>
    <scope>NUCLEOTIDE SEQUENCE [LARGE SCALE GENOMIC DNA]</scope>
    <source>
        <strain evidence="6">WRAIR2</strain>
    </source>
</reference>
<dbReference type="InterPro" id="IPR021859">
    <property type="entry name" value="XTBD"/>
</dbReference>
<accession>A0A182NGA5</accession>
<dbReference type="InterPro" id="IPR039146">
    <property type="entry name" value="GPANK1"/>
</dbReference>
<feature type="region of interest" description="Disordered" evidence="1">
    <location>
        <begin position="55"/>
        <end position="78"/>
    </location>
</feature>
<evidence type="ECO:0000259" key="3">
    <source>
        <dbReference type="PROSITE" id="PS51061"/>
    </source>
</evidence>
<dbReference type="InterPro" id="IPR001374">
    <property type="entry name" value="R3H_dom"/>
</dbReference>
<dbReference type="PANTHER" id="PTHR20923:SF1">
    <property type="entry name" value="G PATCH DOMAIN AND ANKYRIN REPEAT-CONTAINING PROTEIN 1"/>
    <property type="match status" value="1"/>
</dbReference>